<accession>A0A2V4MWG6</accession>
<evidence type="ECO:0000256" key="1">
    <source>
        <dbReference type="SAM" id="MobiDB-lite"/>
    </source>
</evidence>
<dbReference type="Gene3D" id="3.40.50.300">
    <property type="entry name" value="P-loop containing nucleotide triphosphate hydrolases"/>
    <property type="match status" value="1"/>
</dbReference>
<dbReference type="RefSeq" id="WP_110673511.1">
    <property type="nucleotide sequence ID" value="NZ_PYBW01000203.1"/>
</dbReference>
<keyword evidence="3" id="KW-1185">Reference proteome</keyword>
<dbReference type="InterPro" id="IPR027417">
    <property type="entry name" value="P-loop_NTPase"/>
</dbReference>
<evidence type="ECO:0000313" key="2">
    <source>
        <dbReference type="EMBL" id="PYC65570.1"/>
    </source>
</evidence>
<protein>
    <submittedName>
        <fullName evidence="2">Carbon monoxide dehydrogenase maturation protein</fullName>
    </submittedName>
</protein>
<feature type="region of interest" description="Disordered" evidence="1">
    <location>
        <begin position="238"/>
        <end position="259"/>
    </location>
</feature>
<dbReference type="OrthoDB" id="5243870at2"/>
<dbReference type="AlphaFoldDB" id="A0A2V4MWG6"/>
<comment type="caution">
    <text evidence="2">The sequence shown here is derived from an EMBL/GenBank/DDBJ whole genome shotgun (WGS) entry which is preliminary data.</text>
</comment>
<reference evidence="2 3" key="1">
    <citation type="submission" date="2018-03" db="EMBL/GenBank/DDBJ databases">
        <title>Bioinformatic expansion and discovery of thiopeptide antibiotics.</title>
        <authorList>
            <person name="Schwalen C.J."/>
            <person name="Hudson G.A."/>
            <person name="Mitchell D.A."/>
        </authorList>
    </citation>
    <scope>NUCLEOTIDE SEQUENCE [LARGE SCALE GENOMIC DNA]</scope>
    <source>
        <strain evidence="2 3">ATCC 21389</strain>
    </source>
</reference>
<dbReference type="EMBL" id="PYBW01000203">
    <property type="protein sequence ID" value="PYC65570.1"/>
    <property type="molecule type" value="Genomic_DNA"/>
</dbReference>
<gene>
    <name evidence="2" type="ORF">C7C46_32470</name>
</gene>
<dbReference type="Proteomes" id="UP000248039">
    <property type="component" value="Unassembled WGS sequence"/>
</dbReference>
<dbReference type="SUPFAM" id="SSF52540">
    <property type="entry name" value="P-loop containing nucleoside triphosphate hydrolases"/>
    <property type="match status" value="1"/>
</dbReference>
<organism evidence="2 3">
    <name type="scientific">Streptomyces tateyamensis</name>
    <dbReference type="NCBI Taxonomy" id="565073"/>
    <lineage>
        <taxon>Bacteria</taxon>
        <taxon>Bacillati</taxon>
        <taxon>Actinomycetota</taxon>
        <taxon>Actinomycetes</taxon>
        <taxon>Kitasatosporales</taxon>
        <taxon>Streptomycetaceae</taxon>
        <taxon>Streptomyces</taxon>
    </lineage>
</organism>
<sequence>MAVIVVGAAKGSPGASTSALALAAAWPGDVQPLVLEADAGGGDALLRFGLRDSPGLVSLAAASRRAGLTTALLRKHVQRLPGGVEMVVAPAESAQCMAALDALSPAWAEAELDDALLIVDCGGLGVVGPSAEKLLSASDVLVLVTAGSVEALAHTAEAAARLRDRVGTLVVAVVGHCPWPTAEVEAALGADACLMLPHDPPTAALLRGRPAPRNRWPLKPRRPLLDAVRRLALELRRRLPEQQAPADHQPPTGDGAAEQTNLATVLRGELT</sequence>
<proteinExistence type="predicted"/>
<name>A0A2V4MWG6_9ACTN</name>
<evidence type="ECO:0000313" key="3">
    <source>
        <dbReference type="Proteomes" id="UP000248039"/>
    </source>
</evidence>